<dbReference type="GO" id="GO:0003677">
    <property type="term" value="F:DNA binding"/>
    <property type="evidence" value="ECO:0007669"/>
    <property type="project" value="UniProtKB-UniRule"/>
</dbReference>
<evidence type="ECO:0000256" key="2">
    <source>
        <dbReference type="ARBA" id="ARBA00023125"/>
    </source>
</evidence>
<dbReference type="Pfam" id="PF21993">
    <property type="entry name" value="TetR_C_13_2"/>
    <property type="match status" value="1"/>
</dbReference>
<dbReference type="Proteomes" id="UP000253570">
    <property type="component" value="Unassembled WGS sequence"/>
</dbReference>
<evidence type="ECO:0000259" key="5">
    <source>
        <dbReference type="PROSITE" id="PS50977"/>
    </source>
</evidence>
<dbReference type="PROSITE" id="PS50977">
    <property type="entry name" value="HTH_TETR_2"/>
    <property type="match status" value="1"/>
</dbReference>
<dbReference type="SUPFAM" id="SSF48498">
    <property type="entry name" value="Tetracyclin repressor-like, C-terminal domain"/>
    <property type="match status" value="1"/>
</dbReference>
<dbReference type="Gene3D" id="1.10.357.10">
    <property type="entry name" value="Tetracycline Repressor, domain 2"/>
    <property type="match status" value="1"/>
</dbReference>
<feature type="domain" description="HTH tetR-type" evidence="5">
    <location>
        <begin position="3"/>
        <end position="63"/>
    </location>
</feature>
<dbReference type="InterPro" id="IPR036271">
    <property type="entry name" value="Tet_transcr_reg_TetR-rel_C_sf"/>
</dbReference>
<protein>
    <submittedName>
        <fullName evidence="6">TetR/AcrR family transcriptional regulator</fullName>
    </submittedName>
</protein>
<dbReference type="Pfam" id="PF00440">
    <property type="entry name" value="TetR_N"/>
    <property type="match status" value="1"/>
</dbReference>
<dbReference type="PANTHER" id="PTHR47506">
    <property type="entry name" value="TRANSCRIPTIONAL REGULATORY PROTEIN"/>
    <property type="match status" value="1"/>
</dbReference>
<dbReference type="EMBL" id="QOQD01000008">
    <property type="protein sequence ID" value="RCL73262.1"/>
    <property type="molecule type" value="Genomic_DNA"/>
</dbReference>
<keyword evidence="1" id="KW-0805">Transcription regulation</keyword>
<feature type="DNA-binding region" description="H-T-H motif" evidence="4">
    <location>
        <begin position="26"/>
        <end position="45"/>
    </location>
</feature>
<dbReference type="PANTHER" id="PTHR47506:SF1">
    <property type="entry name" value="HTH-TYPE TRANSCRIPTIONAL REGULATOR YJDC"/>
    <property type="match status" value="1"/>
</dbReference>
<name>A0A368DN51_9PROT</name>
<organism evidence="6 7">
    <name type="scientific">PS1 clade bacterium</name>
    <dbReference type="NCBI Taxonomy" id="2175152"/>
    <lineage>
        <taxon>Bacteria</taxon>
        <taxon>Pseudomonadati</taxon>
        <taxon>Pseudomonadota</taxon>
        <taxon>Alphaproteobacteria</taxon>
        <taxon>PS1 clade</taxon>
    </lineage>
</organism>
<evidence type="ECO:0000256" key="4">
    <source>
        <dbReference type="PROSITE-ProRule" id="PRU00335"/>
    </source>
</evidence>
<evidence type="ECO:0000256" key="1">
    <source>
        <dbReference type="ARBA" id="ARBA00023015"/>
    </source>
</evidence>
<keyword evidence="3" id="KW-0804">Transcription</keyword>
<evidence type="ECO:0000256" key="3">
    <source>
        <dbReference type="ARBA" id="ARBA00023163"/>
    </source>
</evidence>
<dbReference type="SUPFAM" id="SSF46689">
    <property type="entry name" value="Homeodomain-like"/>
    <property type="match status" value="1"/>
</dbReference>
<accession>A0A368DN51</accession>
<proteinExistence type="predicted"/>
<gene>
    <name evidence="6" type="ORF">DBW71_03995</name>
</gene>
<sequence>MKIVSYKDLVDNLIDIFCKYGYDGTSLTILAKNTGLGRASLYYHFPGGKEEMANAVYEKISRDFTKLVLSPLATERNFQTKIKNMLEGINAFYDNGKRSCLIDVFAIGSTKDMFHSQIKNAVIYWKESLIKIIVDEGVQKDQAEIISEDIIISIEGALIFTRATGDFDSFNRTLEKISQSTSKINAW</sequence>
<dbReference type="InterPro" id="IPR009057">
    <property type="entry name" value="Homeodomain-like_sf"/>
</dbReference>
<dbReference type="InterPro" id="IPR001647">
    <property type="entry name" value="HTH_TetR"/>
</dbReference>
<comment type="caution">
    <text evidence="6">The sequence shown here is derived from an EMBL/GenBank/DDBJ whole genome shotgun (WGS) entry which is preliminary data.</text>
</comment>
<evidence type="ECO:0000313" key="7">
    <source>
        <dbReference type="Proteomes" id="UP000253570"/>
    </source>
</evidence>
<dbReference type="InterPro" id="IPR054156">
    <property type="entry name" value="YxaF_TetR_C"/>
</dbReference>
<dbReference type="AlphaFoldDB" id="A0A368DN51"/>
<reference evidence="6 7" key="1">
    <citation type="journal article" date="2018" name="Microbiome">
        <title>Fine metagenomic profile of the Mediterranean stratified and mixed water columns revealed by assembly and recruitment.</title>
        <authorList>
            <person name="Haro-Moreno J.M."/>
            <person name="Lopez-Perez M."/>
            <person name="De La Torre J.R."/>
            <person name="Picazo A."/>
            <person name="Camacho A."/>
            <person name="Rodriguez-Valera F."/>
        </authorList>
    </citation>
    <scope>NUCLEOTIDE SEQUENCE [LARGE SCALE GENOMIC DNA]</scope>
    <source>
        <strain evidence="6">MED-G57</strain>
    </source>
</reference>
<keyword evidence="2 4" id="KW-0238">DNA-binding</keyword>
<evidence type="ECO:0000313" key="6">
    <source>
        <dbReference type="EMBL" id="RCL73262.1"/>
    </source>
</evidence>